<sequence>MSWEYRVSFLMPVYGGEDYVADAIESVLEQSFDSVELVIVNDGSPDDSEAVIEQYLPHQDITYVSQENRGVTAATSTAITLANGEYLGVHPQDDQSLPGRLKRQVEILDEHPDVGLVYSPAEFVDLQGEVFTTWGDWQGPGKIDASEFFTDLYVDGMSIASPSVLFRRDHLPEGPHPWGDPDLRVVSDWEHWLDAAQHYDAVYEMDAPVVRMLRDDEHANLGRRSDIVFAEEKTVLRRMRWRYPNGDPPVTRRRYARAMSNHSLRELRFRLYDQGDFVAGARAGLRTALYNPLNVDLYREFASATGSMLRGR</sequence>
<dbReference type="Gene3D" id="3.90.550.10">
    <property type="entry name" value="Spore Coat Polysaccharide Biosynthesis Protein SpsA, Chain A"/>
    <property type="match status" value="1"/>
</dbReference>
<dbReference type="Pfam" id="PF00535">
    <property type="entry name" value="Glycos_transf_2"/>
    <property type="match status" value="1"/>
</dbReference>
<dbReference type="KEGG" id="hsn:DV733_15620"/>
<dbReference type="Proteomes" id="UP000296706">
    <property type="component" value="Chromosome"/>
</dbReference>
<organism evidence="2 3">
    <name type="scientific">Halapricum salinum</name>
    <dbReference type="NCBI Taxonomy" id="1457250"/>
    <lineage>
        <taxon>Archaea</taxon>
        <taxon>Methanobacteriati</taxon>
        <taxon>Methanobacteriota</taxon>
        <taxon>Stenosarchaea group</taxon>
        <taxon>Halobacteria</taxon>
        <taxon>Halobacteriales</taxon>
        <taxon>Haloarculaceae</taxon>
        <taxon>Halapricum</taxon>
    </lineage>
</organism>
<dbReference type="PANTHER" id="PTHR22916:SF3">
    <property type="entry name" value="UDP-GLCNAC:BETAGAL BETA-1,3-N-ACETYLGLUCOSAMINYLTRANSFERASE-LIKE PROTEIN 1"/>
    <property type="match status" value="1"/>
</dbReference>
<evidence type="ECO:0000259" key="1">
    <source>
        <dbReference type="Pfam" id="PF00535"/>
    </source>
</evidence>
<dbReference type="GeneID" id="39849318"/>
<dbReference type="EMBL" id="CP031310">
    <property type="protein sequence ID" value="QCC52568.1"/>
    <property type="molecule type" value="Genomic_DNA"/>
</dbReference>
<dbReference type="SUPFAM" id="SSF53448">
    <property type="entry name" value="Nucleotide-diphospho-sugar transferases"/>
    <property type="match status" value="1"/>
</dbReference>
<dbReference type="RefSeq" id="WP_049992896.1">
    <property type="nucleotide sequence ID" value="NZ_CP031310.1"/>
</dbReference>
<dbReference type="STRING" id="1457250.GCA_000755225_02002"/>
<evidence type="ECO:0000313" key="2">
    <source>
        <dbReference type="EMBL" id="QCC52568.1"/>
    </source>
</evidence>
<keyword evidence="2" id="KW-0808">Transferase</keyword>
<dbReference type="InterPro" id="IPR001173">
    <property type="entry name" value="Glyco_trans_2-like"/>
</dbReference>
<dbReference type="AlphaFoldDB" id="A0A4D6HH73"/>
<dbReference type="OrthoDB" id="46222at2157"/>
<accession>A0A4D6HH73</accession>
<evidence type="ECO:0000313" key="3">
    <source>
        <dbReference type="Proteomes" id="UP000296706"/>
    </source>
</evidence>
<protein>
    <submittedName>
        <fullName evidence="2">Glycosyltransferase</fullName>
    </submittedName>
</protein>
<dbReference type="InterPro" id="IPR029044">
    <property type="entry name" value="Nucleotide-diphossugar_trans"/>
</dbReference>
<dbReference type="GO" id="GO:0016758">
    <property type="term" value="F:hexosyltransferase activity"/>
    <property type="evidence" value="ECO:0007669"/>
    <property type="project" value="UniProtKB-ARBA"/>
</dbReference>
<proteinExistence type="predicted"/>
<reference evidence="2 3" key="1">
    <citation type="journal article" date="2019" name="Nat. Commun.">
        <title>A new type of DNA phosphorothioation-based antiviral system in archaea.</title>
        <authorList>
            <person name="Xiong L."/>
            <person name="Liu S."/>
            <person name="Chen S."/>
            <person name="Xiao Y."/>
            <person name="Zhu B."/>
            <person name="Gao Y."/>
            <person name="Zhang Y."/>
            <person name="Chen B."/>
            <person name="Luo J."/>
            <person name="Deng Z."/>
            <person name="Chen X."/>
            <person name="Wang L."/>
            <person name="Chen S."/>
        </authorList>
    </citation>
    <scope>NUCLEOTIDE SEQUENCE [LARGE SCALE GENOMIC DNA]</scope>
    <source>
        <strain evidence="2 3">CBA1105</strain>
    </source>
</reference>
<gene>
    <name evidence="2" type="ORF">DV733_15620</name>
</gene>
<keyword evidence="3" id="KW-1185">Reference proteome</keyword>
<name>A0A4D6HH73_9EURY</name>
<feature type="domain" description="Glycosyltransferase 2-like" evidence="1">
    <location>
        <begin position="8"/>
        <end position="121"/>
    </location>
</feature>
<dbReference type="PANTHER" id="PTHR22916">
    <property type="entry name" value="GLYCOSYLTRANSFERASE"/>
    <property type="match status" value="1"/>
</dbReference>